<name>A0ACC2EB77_DIPCM</name>
<dbReference type="Proteomes" id="UP001162992">
    <property type="component" value="Chromosome 3"/>
</dbReference>
<organism evidence="1 2">
    <name type="scientific">Diphasiastrum complanatum</name>
    <name type="common">Issler's clubmoss</name>
    <name type="synonym">Lycopodium complanatum</name>
    <dbReference type="NCBI Taxonomy" id="34168"/>
    <lineage>
        <taxon>Eukaryota</taxon>
        <taxon>Viridiplantae</taxon>
        <taxon>Streptophyta</taxon>
        <taxon>Embryophyta</taxon>
        <taxon>Tracheophyta</taxon>
        <taxon>Lycopodiopsida</taxon>
        <taxon>Lycopodiales</taxon>
        <taxon>Lycopodiaceae</taxon>
        <taxon>Lycopodioideae</taxon>
        <taxon>Diphasiastrum</taxon>
    </lineage>
</organism>
<evidence type="ECO:0000313" key="2">
    <source>
        <dbReference type="Proteomes" id="UP001162992"/>
    </source>
</evidence>
<gene>
    <name evidence="1" type="ORF">O6H91_03G125100</name>
</gene>
<dbReference type="EMBL" id="CM055094">
    <property type="protein sequence ID" value="KAJ7563760.1"/>
    <property type="molecule type" value="Genomic_DNA"/>
</dbReference>
<comment type="caution">
    <text evidence="1">The sequence shown here is derived from an EMBL/GenBank/DDBJ whole genome shotgun (WGS) entry which is preliminary data.</text>
</comment>
<evidence type="ECO:0000313" key="1">
    <source>
        <dbReference type="EMBL" id="KAJ7563760.1"/>
    </source>
</evidence>
<keyword evidence="2" id="KW-1185">Reference proteome</keyword>
<sequence length="255" mass="27840">MEVNLFSCVVCIPTGSIRRRSLPKSITTSWRLSNQDRGAGQWLVFRDDGRITAANYAKAASEATAEGRAVGEWDFWDQFDPSRPIQRRRVFITKLLRGTFTGLSYMHSRGRLHQSLGPASVIMNTMEERDALFLVPHLRDLAFSADVSDQALFGTAAFGGSSNRDPSLSFAAKDVSLESAAASLSEGLWLRASAAGARMALERKAFGLADDIYAGGLLLAYIVFASLSEPGSIDGPSLQRLLESTFQLDIRAARE</sequence>
<reference evidence="2" key="1">
    <citation type="journal article" date="2024" name="Proc. Natl. Acad. Sci. U.S.A.">
        <title>Extraordinary preservation of gene collinearity over three hundred million years revealed in homosporous lycophytes.</title>
        <authorList>
            <person name="Li C."/>
            <person name="Wickell D."/>
            <person name="Kuo L.Y."/>
            <person name="Chen X."/>
            <person name="Nie B."/>
            <person name="Liao X."/>
            <person name="Peng D."/>
            <person name="Ji J."/>
            <person name="Jenkins J."/>
            <person name="Williams M."/>
            <person name="Shu S."/>
            <person name="Plott C."/>
            <person name="Barry K."/>
            <person name="Rajasekar S."/>
            <person name="Grimwood J."/>
            <person name="Han X."/>
            <person name="Sun S."/>
            <person name="Hou Z."/>
            <person name="He W."/>
            <person name="Dai G."/>
            <person name="Sun C."/>
            <person name="Schmutz J."/>
            <person name="Leebens-Mack J.H."/>
            <person name="Li F.W."/>
            <person name="Wang L."/>
        </authorList>
    </citation>
    <scope>NUCLEOTIDE SEQUENCE [LARGE SCALE GENOMIC DNA]</scope>
    <source>
        <strain evidence="2">cv. PW_Plant_1</strain>
    </source>
</reference>
<proteinExistence type="predicted"/>
<protein>
    <submittedName>
        <fullName evidence="1">Uncharacterized protein</fullName>
    </submittedName>
</protein>
<accession>A0ACC2EB77</accession>